<evidence type="ECO:0000256" key="1">
    <source>
        <dbReference type="ARBA" id="ARBA00009199"/>
    </source>
</evidence>
<feature type="domain" description="Amidase" evidence="2">
    <location>
        <begin position="410"/>
        <end position="479"/>
    </location>
</feature>
<dbReference type="EMBL" id="FNGH01000002">
    <property type="protein sequence ID" value="SDL03971.1"/>
    <property type="molecule type" value="Genomic_DNA"/>
</dbReference>
<dbReference type="PROSITE" id="PS00571">
    <property type="entry name" value="AMIDASES"/>
    <property type="match status" value="1"/>
</dbReference>
<gene>
    <name evidence="3" type="ORF">SAMN05192555_102249</name>
</gene>
<evidence type="ECO:0000313" key="4">
    <source>
        <dbReference type="Proteomes" id="UP000199107"/>
    </source>
</evidence>
<protein>
    <submittedName>
        <fullName evidence="3">Amidase</fullName>
    </submittedName>
</protein>
<keyword evidence="4" id="KW-1185">Reference proteome</keyword>
<dbReference type="Gene3D" id="3.90.1300.10">
    <property type="entry name" value="Amidase signature (AS) domain"/>
    <property type="match status" value="1"/>
</dbReference>
<evidence type="ECO:0000313" key="3">
    <source>
        <dbReference type="EMBL" id="SDL03971.1"/>
    </source>
</evidence>
<sequence>MQLDEYRRQDATGLSELIRCGEVSREEVLAAACGLIEAANPSLGAVVRTRFDRAREELARVSSNAPFAGVPLLTKDLLMAIQGEPMACGCAALRDWRAAEDSTLVSRLRQAGFAILGQTATPELGLMAITEPKAFPHPRNPWDATRSPGGSSGGAAAAVAAGLVPLAMAGDGGGSIRIPASYCGLFGFKPSRGRVPLGPMYAEVWEGAVVEHALTRSVRDSAALLDHINGMDSGAPMPLAQESGFLEAIQRPPSRLRIAVSLGEPLGRSLGSVLDPQARQAIEATAKRLEALGHHVEWSDPPVDGEALADSYLTLYLGHLSADLAWIAEQTGVAVGKLDIEPSTRAIGRLGRQLKARDYVLGKRHWNRVARDMGAFHQRFDMLLMPVAAGAAPRLGELYPPPARERLMSLLALPGVPQLALQLGLLKRLASDALRHTPYTQLANLTGQPAMSLPLHVTPDGLPMGVQMLGAMGDDRRLLQLAAQLETETGWGERLPRPWTDEQMPLAR</sequence>
<name>A0A1G9GTG2_9GAMM</name>
<dbReference type="SUPFAM" id="SSF75304">
    <property type="entry name" value="Amidase signature (AS) enzymes"/>
    <property type="match status" value="1"/>
</dbReference>
<dbReference type="PANTHER" id="PTHR11895">
    <property type="entry name" value="TRANSAMIDASE"/>
    <property type="match status" value="1"/>
</dbReference>
<dbReference type="OrthoDB" id="8872210at2"/>
<accession>A0A1G9GTG2</accession>
<dbReference type="Pfam" id="PF01425">
    <property type="entry name" value="Amidase"/>
    <property type="match status" value="2"/>
</dbReference>
<proteinExistence type="inferred from homology"/>
<dbReference type="AlphaFoldDB" id="A0A1G9GTG2"/>
<dbReference type="InterPro" id="IPR000120">
    <property type="entry name" value="Amidase"/>
</dbReference>
<dbReference type="GO" id="GO:0003824">
    <property type="term" value="F:catalytic activity"/>
    <property type="evidence" value="ECO:0007669"/>
    <property type="project" value="InterPro"/>
</dbReference>
<dbReference type="InterPro" id="IPR036928">
    <property type="entry name" value="AS_sf"/>
</dbReference>
<organism evidence="3 4">
    <name type="scientific">Franzmannia pantelleriensis</name>
    <dbReference type="NCBI Taxonomy" id="48727"/>
    <lineage>
        <taxon>Bacteria</taxon>
        <taxon>Pseudomonadati</taxon>
        <taxon>Pseudomonadota</taxon>
        <taxon>Gammaproteobacteria</taxon>
        <taxon>Oceanospirillales</taxon>
        <taxon>Halomonadaceae</taxon>
        <taxon>Franzmannia</taxon>
    </lineage>
</organism>
<dbReference type="InterPro" id="IPR020556">
    <property type="entry name" value="Amidase_CS"/>
</dbReference>
<evidence type="ECO:0000259" key="2">
    <source>
        <dbReference type="Pfam" id="PF01425"/>
    </source>
</evidence>
<reference evidence="4" key="1">
    <citation type="submission" date="2016-10" db="EMBL/GenBank/DDBJ databases">
        <authorList>
            <person name="Varghese N."/>
            <person name="Submissions S."/>
        </authorList>
    </citation>
    <scope>NUCLEOTIDE SEQUENCE [LARGE SCALE GENOMIC DNA]</scope>
    <source>
        <strain evidence="4">AAP</strain>
    </source>
</reference>
<dbReference type="InterPro" id="IPR023631">
    <property type="entry name" value="Amidase_dom"/>
</dbReference>
<feature type="domain" description="Amidase" evidence="2">
    <location>
        <begin position="27"/>
        <end position="399"/>
    </location>
</feature>
<dbReference type="Proteomes" id="UP000199107">
    <property type="component" value="Unassembled WGS sequence"/>
</dbReference>
<comment type="similarity">
    <text evidence="1">Belongs to the amidase family.</text>
</comment>
<dbReference type="RefSeq" id="WP_089657105.1">
    <property type="nucleotide sequence ID" value="NZ_FNGH01000002.1"/>
</dbReference>
<dbReference type="STRING" id="48727.SAMN05192555_102249"/>
<dbReference type="PANTHER" id="PTHR11895:SF7">
    <property type="entry name" value="GLUTAMYL-TRNA(GLN) AMIDOTRANSFERASE SUBUNIT A, MITOCHONDRIAL"/>
    <property type="match status" value="1"/>
</dbReference>